<dbReference type="Gene3D" id="3.40.250.10">
    <property type="entry name" value="Rhodanese-like domain"/>
    <property type="match status" value="1"/>
</dbReference>
<dbReference type="InterPro" id="IPR001763">
    <property type="entry name" value="Rhodanese-like_dom"/>
</dbReference>
<feature type="transmembrane region" description="Helical" evidence="1">
    <location>
        <begin position="12"/>
        <end position="28"/>
    </location>
</feature>
<dbReference type="Proteomes" id="UP001597011">
    <property type="component" value="Unassembled WGS sequence"/>
</dbReference>
<name>A0ABW3BUZ0_9FLAO</name>
<reference evidence="4" key="1">
    <citation type="journal article" date="2019" name="Int. J. Syst. Evol. Microbiol.">
        <title>The Global Catalogue of Microorganisms (GCM) 10K type strain sequencing project: providing services to taxonomists for standard genome sequencing and annotation.</title>
        <authorList>
            <consortium name="The Broad Institute Genomics Platform"/>
            <consortium name="The Broad Institute Genome Sequencing Center for Infectious Disease"/>
            <person name="Wu L."/>
            <person name="Ma J."/>
        </authorList>
    </citation>
    <scope>NUCLEOTIDE SEQUENCE [LARGE SCALE GENOMIC DNA]</scope>
    <source>
        <strain evidence="4">CCUG 60529</strain>
    </source>
</reference>
<keyword evidence="4" id="KW-1185">Reference proteome</keyword>
<keyword evidence="1" id="KW-1133">Transmembrane helix</keyword>
<feature type="domain" description="Rhodanese" evidence="2">
    <location>
        <begin position="59"/>
        <end position="140"/>
    </location>
</feature>
<protein>
    <submittedName>
        <fullName evidence="3">Rhodanese-like domain-containing protein</fullName>
    </submittedName>
</protein>
<dbReference type="InterPro" id="IPR036873">
    <property type="entry name" value="Rhodanese-like_dom_sf"/>
</dbReference>
<proteinExistence type="predicted"/>
<evidence type="ECO:0000256" key="1">
    <source>
        <dbReference type="SAM" id="Phobius"/>
    </source>
</evidence>
<comment type="caution">
    <text evidence="3">The sequence shown here is derived from an EMBL/GenBank/DDBJ whole genome shotgun (WGS) entry which is preliminary data.</text>
</comment>
<evidence type="ECO:0000259" key="2">
    <source>
        <dbReference type="PROSITE" id="PS50206"/>
    </source>
</evidence>
<dbReference type="Pfam" id="PF00581">
    <property type="entry name" value="Rhodanese"/>
    <property type="match status" value="1"/>
</dbReference>
<keyword evidence="1" id="KW-0472">Membrane</keyword>
<sequence>MKELEKVKNISIASVVFILAVIIGLLMYERPQNIFELNTKATLENLTDNNFFVDINDINNADYAIIDVRSEYEYDKGHLKNAKNIYTPEILKESNLNYFKNLKEAGKTAVLYGSNPEEVNTPLLILYQLGYNNIKLLKAKNTYLQNKLITTPIEVENSEADIAAFIKESAKNKDIAVPVKVVAPVKKVITVQKQKKMPVEGGC</sequence>
<organism evidence="3 4">
    <name type="scientific">Mariniflexile aquimaris</name>
    <dbReference type="NCBI Taxonomy" id="881009"/>
    <lineage>
        <taxon>Bacteria</taxon>
        <taxon>Pseudomonadati</taxon>
        <taxon>Bacteroidota</taxon>
        <taxon>Flavobacteriia</taxon>
        <taxon>Flavobacteriales</taxon>
        <taxon>Flavobacteriaceae</taxon>
        <taxon>Mariniflexile</taxon>
    </lineage>
</organism>
<dbReference type="SMART" id="SM00450">
    <property type="entry name" value="RHOD"/>
    <property type="match status" value="1"/>
</dbReference>
<dbReference type="RefSeq" id="WP_379941369.1">
    <property type="nucleotide sequence ID" value="NZ_JBHTIB010000012.1"/>
</dbReference>
<keyword evidence="1" id="KW-0812">Transmembrane</keyword>
<evidence type="ECO:0000313" key="4">
    <source>
        <dbReference type="Proteomes" id="UP001597011"/>
    </source>
</evidence>
<dbReference type="PROSITE" id="PS50206">
    <property type="entry name" value="RHODANESE_3"/>
    <property type="match status" value="1"/>
</dbReference>
<gene>
    <name evidence="3" type="ORF">ACFQ0I_08840</name>
</gene>
<dbReference type="SUPFAM" id="SSF52821">
    <property type="entry name" value="Rhodanese/Cell cycle control phosphatase"/>
    <property type="match status" value="1"/>
</dbReference>
<evidence type="ECO:0000313" key="3">
    <source>
        <dbReference type="EMBL" id="MFD0835867.1"/>
    </source>
</evidence>
<dbReference type="EMBL" id="JBHTIB010000012">
    <property type="protein sequence ID" value="MFD0835867.1"/>
    <property type="molecule type" value="Genomic_DNA"/>
</dbReference>
<accession>A0ABW3BUZ0</accession>